<evidence type="ECO:0000259" key="5">
    <source>
        <dbReference type="SMART" id="SM00848"/>
    </source>
</evidence>
<feature type="domain" description="Cathepsin propeptide inhibitor" evidence="5">
    <location>
        <begin position="105"/>
        <end position="162"/>
    </location>
</feature>
<dbReference type="CDD" id="cd02248">
    <property type="entry name" value="Peptidase_C1A"/>
    <property type="match status" value="1"/>
</dbReference>
<dbReference type="InterPro" id="IPR039417">
    <property type="entry name" value="Peptidase_C1A_papain-like"/>
</dbReference>
<dbReference type="Gene3D" id="1.10.287.2250">
    <property type="match status" value="1"/>
</dbReference>
<feature type="signal peptide" evidence="3">
    <location>
        <begin position="1"/>
        <end position="16"/>
    </location>
</feature>
<dbReference type="Pfam" id="PF08246">
    <property type="entry name" value="Inhibitor_I29"/>
    <property type="match status" value="1"/>
</dbReference>
<gene>
    <name evidence="6" type="ORF">BEMITA_LOCUS13965</name>
</gene>
<dbReference type="SMART" id="SM00645">
    <property type="entry name" value="Pept_C1"/>
    <property type="match status" value="1"/>
</dbReference>
<feature type="non-terminal residue" evidence="6">
    <location>
        <position position="513"/>
    </location>
</feature>
<evidence type="ECO:0000259" key="4">
    <source>
        <dbReference type="SMART" id="SM00645"/>
    </source>
</evidence>
<keyword evidence="7" id="KW-1185">Reference proteome</keyword>
<feature type="compositionally biased region" description="Low complexity" evidence="2">
    <location>
        <begin position="220"/>
        <end position="243"/>
    </location>
</feature>
<dbReference type="Proteomes" id="UP001152759">
    <property type="component" value="Chromosome 9"/>
</dbReference>
<organism evidence="6 7">
    <name type="scientific">Bemisia tabaci</name>
    <name type="common">Sweetpotato whitefly</name>
    <name type="synonym">Aleurodes tabaci</name>
    <dbReference type="NCBI Taxonomy" id="7038"/>
    <lineage>
        <taxon>Eukaryota</taxon>
        <taxon>Metazoa</taxon>
        <taxon>Ecdysozoa</taxon>
        <taxon>Arthropoda</taxon>
        <taxon>Hexapoda</taxon>
        <taxon>Insecta</taxon>
        <taxon>Pterygota</taxon>
        <taxon>Neoptera</taxon>
        <taxon>Paraneoptera</taxon>
        <taxon>Hemiptera</taxon>
        <taxon>Sternorrhyncha</taxon>
        <taxon>Aleyrodoidea</taxon>
        <taxon>Aleyrodidae</taxon>
        <taxon>Aleyrodinae</taxon>
        <taxon>Bemisia</taxon>
    </lineage>
</organism>
<evidence type="ECO:0000313" key="7">
    <source>
        <dbReference type="Proteomes" id="UP001152759"/>
    </source>
</evidence>
<dbReference type="PRINTS" id="PR00705">
    <property type="entry name" value="PAPAIN"/>
</dbReference>
<feature type="compositionally biased region" description="Basic residues" evidence="2">
    <location>
        <begin position="207"/>
        <end position="219"/>
    </location>
</feature>
<evidence type="ECO:0000256" key="2">
    <source>
        <dbReference type="SAM" id="MobiDB-lite"/>
    </source>
</evidence>
<dbReference type="InterPro" id="IPR038765">
    <property type="entry name" value="Papain-like_cys_pep_sf"/>
</dbReference>
<comment type="similarity">
    <text evidence="1">Belongs to the peptidase C1 family.</text>
</comment>
<sequence>TFELFLIISFVPTVHSDGLCQLGGLQGCNVHCNTAHGKMALLNTPWAIGTCVEGNCFCAFNEKQIKGSTPKNCVKFYFSPLEDKIEIVKEAAEEKFSKLSVDKKFEWYMKVYEKSYTTKQEKRKRLRIFEENLLKISELMAKRKGSVVYGIGPFTDLSSQEFVEKYIGKQRPPRDLPDEDDESGQLQTRMLGRGKGKGEGKGEGKGKWTKSKSPPRRKTTSGSRSPGRSRARSLSPPRSSPRSFLQRTGSGHRRFRPAKKWDPEYLPMGNGMSRRRHNLRMNPNPNEGVPMIFGSSPIGDPITDWRIPARLYPPAEHQDQGDKKCGSCWAFAALGAVEMHWAIEMDRVIMLSKQDLVDCVPEAKGCESGDIEKALLHVKTFGVSRAEDYPYVAETQDCNSDIPGYMTIGGYDRIKGDKAVAAALDWTPVPAGVHLTQELQFYVSGVFESEGCSNSYRHMNHAVTIVGHYEDAWIVRNSWGPSFGLQGHYLLKKGTCAAGKYCMTVKGPFKVLE</sequence>
<dbReference type="GO" id="GO:0006508">
    <property type="term" value="P:proteolysis"/>
    <property type="evidence" value="ECO:0007669"/>
    <property type="project" value="InterPro"/>
</dbReference>
<keyword evidence="3" id="KW-0732">Signal</keyword>
<protein>
    <submittedName>
        <fullName evidence="6">Uncharacterized protein</fullName>
    </submittedName>
</protein>
<feature type="region of interest" description="Disordered" evidence="2">
    <location>
        <begin position="169"/>
        <end position="269"/>
    </location>
</feature>
<dbReference type="PANTHER" id="PTHR12411">
    <property type="entry name" value="CYSTEINE PROTEASE FAMILY C1-RELATED"/>
    <property type="match status" value="1"/>
</dbReference>
<dbReference type="InterPro" id="IPR013201">
    <property type="entry name" value="Prot_inhib_I29"/>
</dbReference>
<dbReference type="EMBL" id="OU963870">
    <property type="protein sequence ID" value="CAH0395827.1"/>
    <property type="molecule type" value="Genomic_DNA"/>
</dbReference>
<evidence type="ECO:0000256" key="3">
    <source>
        <dbReference type="SAM" id="SignalP"/>
    </source>
</evidence>
<evidence type="ECO:0000313" key="6">
    <source>
        <dbReference type="EMBL" id="CAH0395827.1"/>
    </source>
</evidence>
<evidence type="ECO:0000256" key="1">
    <source>
        <dbReference type="ARBA" id="ARBA00008455"/>
    </source>
</evidence>
<dbReference type="AlphaFoldDB" id="A0A9P0AP60"/>
<accession>A0A9P0AP60</accession>
<feature type="compositionally biased region" description="Basic and acidic residues" evidence="2">
    <location>
        <begin position="196"/>
        <end position="206"/>
    </location>
</feature>
<feature type="chain" id="PRO_5040331145" evidence="3">
    <location>
        <begin position="17"/>
        <end position="513"/>
    </location>
</feature>
<proteinExistence type="inferred from homology"/>
<reference evidence="6" key="1">
    <citation type="submission" date="2021-12" db="EMBL/GenBank/DDBJ databases">
        <authorList>
            <person name="King R."/>
        </authorList>
    </citation>
    <scope>NUCLEOTIDE SEQUENCE</scope>
</reference>
<dbReference type="InterPro" id="IPR000668">
    <property type="entry name" value="Peptidase_C1A_C"/>
</dbReference>
<dbReference type="SUPFAM" id="SSF54001">
    <property type="entry name" value="Cysteine proteinases"/>
    <property type="match status" value="2"/>
</dbReference>
<feature type="domain" description="Peptidase C1A papain C-terminal" evidence="4">
    <location>
        <begin position="299"/>
        <end position="506"/>
    </location>
</feature>
<dbReference type="InterPro" id="IPR013128">
    <property type="entry name" value="Peptidase_C1A"/>
</dbReference>
<dbReference type="Gene3D" id="3.90.70.10">
    <property type="entry name" value="Cysteine proteinases"/>
    <property type="match status" value="1"/>
</dbReference>
<dbReference type="GO" id="GO:0008234">
    <property type="term" value="F:cysteine-type peptidase activity"/>
    <property type="evidence" value="ECO:0007669"/>
    <property type="project" value="InterPro"/>
</dbReference>
<dbReference type="Pfam" id="PF00112">
    <property type="entry name" value="Peptidase_C1"/>
    <property type="match status" value="1"/>
</dbReference>
<dbReference type="SMART" id="SM00848">
    <property type="entry name" value="Inhibitor_I29"/>
    <property type="match status" value="1"/>
</dbReference>
<name>A0A9P0AP60_BEMTA</name>